<dbReference type="OrthoDB" id="526419at2"/>
<evidence type="ECO:0000313" key="2">
    <source>
        <dbReference type="Proteomes" id="UP000186868"/>
    </source>
</evidence>
<proteinExistence type="predicted"/>
<gene>
    <name evidence="1" type="ORF">NIES593_01860</name>
</gene>
<protein>
    <submittedName>
        <fullName evidence="1">ATP-binding protein</fullName>
    </submittedName>
</protein>
<dbReference type="SUPFAM" id="SSF52540">
    <property type="entry name" value="P-loop containing nucleoside triphosphate hydrolases"/>
    <property type="match status" value="1"/>
</dbReference>
<keyword evidence="1" id="KW-0067">ATP-binding</keyword>
<keyword evidence="1" id="KW-0547">Nucleotide-binding</keyword>
<reference evidence="1 2" key="1">
    <citation type="submission" date="2016-11" db="EMBL/GenBank/DDBJ databases">
        <title>Draft Genome Sequences of Nine Cyanobacterial Strains from Diverse Habitats.</title>
        <authorList>
            <person name="Zhu T."/>
            <person name="Hou S."/>
            <person name="Lu X."/>
            <person name="Hess W.R."/>
        </authorList>
    </citation>
    <scope>NUCLEOTIDE SEQUENCE [LARGE SCALE GENOMIC DNA]</scope>
    <source>
        <strain evidence="1 2">NIES-593</strain>
    </source>
</reference>
<dbReference type="PANTHER" id="PTHR34301">
    <property type="entry name" value="DNA-BINDING PROTEIN-RELATED"/>
    <property type="match status" value="1"/>
</dbReference>
<evidence type="ECO:0000313" key="1">
    <source>
        <dbReference type="EMBL" id="OKH26813.1"/>
    </source>
</evidence>
<dbReference type="GO" id="GO:0005524">
    <property type="term" value="F:ATP binding"/>
    <property type="evidence" value="ECO:0007669"/>
    <property type="project" value="UniProtKB-KW"/>
</dbReference>
<name>A0A1U7HT92_9CYAN</name>
<keyword evidence="2" id="KW-1185">Reference proteome</keyword>
<comment type="caution">
    <text evidence="1">The sequence shown here is derived from an EMBL/GenBank/DDBJ whole genome shotgun (WGS) entry which is preliminary data.</text>
</comment>
<organism evidence="1 2">
    <name type="scientific">Hydrococcus rivularis NIES-593</name>
    <dbReference type="NCBI Taxonomy" id="1921803"/>
    <lineage>
        <taxon>Bacteria</taxon>
        <taxon>Bacillati</taxon>
        <taxon>Cyanobacteriota</taxon>
        <taxon>Cyanophyceae</taxon>
        <taxon>Pleurocapsales</taxon>
        <taxon>Hydrococcaceae</taxon>
        <taxon>Hydrococcus</taxon>
    </lineage>
</organism>
<dbReference type="AlphaFoldDB" id="A0A1U7HT92"/>
<dbReference type="EMBL" id="MRCB01000001">
    <property type="protein sequence ID" value="OKH26813.1"/>
    <property type="molecule type" value="Genomic_DNA"/>
</dbReference>
<dbReference type="Proteomes" id="UP000186868">
    <property type="component" value="Unassembled WGS sequence"/>
</dbReference>
<dbReference type="InterPro" id="IPR027417">
    <property type="entry name" value="P-loop_NTPase"/>
</dbReference>
<dbReference type="PANTHER" id="PTHR34301:SF8">
    <property type="entry name" value="ATPASE DOMAIN-CONTAINING PROTEIN"/>
    <property type="match status" value="1"/>
</dbReference>
<dbReference type="Gene3D" id="3.40.50.300">
    <property type="entry name" value="P-loop containing nucleotide triphosphate hydrolases"/>
    <property type="match status" value="1"/>
</dbReference>
<accession>A0A1U7HT92</accession>
<dbReference type="RefSeq" id="WP_073597943.1">
    <property type="nucleotide sequence ID" value="NZ_MRCB01000001.1"/>
</dbReference>
<sequence>MVISPSDLQTETSVTISNISAPLDLFGRQVQFQQITQALALDRDVLIAGVPGSGRRTLVRRAAAAVGAKMIEVDCIRATDSKRFVQLLCEGISQGCKSPESIALLHKWVEEEKDLFSLKEDGKSIKLRQSETVEQLWQAFKSLLCLPHRLATSLDKRVVLILYGFSHIRAWDRQGEWETLLREEIKRQTAVSYVLVATIAETSHPTEAIGKNLEIIQLTPVANEVVAAWAQEVLNQEGLAFDPRSQALDTFLDAVQGHIADATALIGRLRAVRVSQKLIGNAEIEQAIQALLADLSTTFESLLVLLPPSQAQLLESLALDPTDKPQSRDYISKHCLCRGGSLQGAIAGLQHKGLIYGSELDYRLALPLFALWIRQRLS</sequence>